<dbReference type="Proteomes" id="UP000271162">
    <property type="component" value="Unassembled WGS sequence"/>
</dbReference>
<evidence type="ECO:0000313" key="3">
    <source>
        <dbReference type="WBParaSite" id="NBR_0002243001-mRNA-1"/>
    </source>
</evidence>
<accession>A0A0N4YYV8</accession>
<name>A0A0N4YYV8_NIPBR</name>
<dbReference type="AlphaFoldDB" id="A0A0N4YYV8"/>
<dbReference type="WBParaSite" id="NBR_0002243001-mRNA-1">
    <property type="protein sequence ID" value="NBR_0002243001-mRNA-1"/>
    <property type="gene ID" value="NBR_0002243001"/>
</dbReference>
<sequence length="50" mass="6007">MPASIHLQNARDVVPPLPLQRFVEDSFHLAPPRVLSRSYRKSQLRHRFRW</sequence>
<protein>
    <submittedName>
        <fullName evidence="3">DUF1778 domain-containing protein</fullName>
    </submittedName>
</protein>
<reference evidence="3" key="1">
    <citation type="submission" date="2017-02" db="UniProtKB">
        <authorList>
            <consortium name="WormBaseParasite"/>
        </authorList>
    </citation>
    <scope>IDENTIFICATION</scope>
</reference>
<reference evidence="1 2" key="2">
    <citation type="submission" date="2018-11" db="EMBL/GenBank/DDBJ databases">
        <authorList>
            <consortium name="Pathogen Informatics"/>
        </authorList>
    </citation>
    <scope>NUCLEOTIDE SEQUENCE [LARGE SCALE GENOMIC DNA]</scope>
</reference>
<gene>
    <name evidence="1" type="ORF">NBR_LOCUS22431</name>
</gene>
<keyword evidence="2" id="KW-1185">Reference proteome</keyword>
<organism evidence="3">
    <name type="scientific">Nippostrongylus brasiliensis</name>
    <name type="common">Rat hookworm</name>
    <dbReference type="NCBI Taxonomy" id="27835"/>
    <lineage>
        <taxon>Eukaryota</taxon>
        <taxon>Metazoa</taxon>
        <taxon>Ecdysozoa</taxon>
        <taxon>Nematoda</taxon>
        <taxon>Chromadorea</taxon>
        <taxon>Rhabditida</taxon>
        <taxon>Rhabditina</taxon>
        <taxon>Rhabditomorpha</taxon>
        <taxon>Strongyloidea</taxon>
        <taxon>Heligmosomidae</taxon>
        <taxon>Nippostrongylus</taxon>
    </lineage>
</organism>
<evidence type="ECO:0000313" key="1">
    <source>
        <dbReference type="EMBL" id="VDL87279.1"/>
    </source>
</evidence>
<proteinExistence type="predicted"/>
<dbReference type="EMBL" id="UYSL01028042">
    <property type="protein sequence ID" value="VDL87279.1"/>
    <property type="molecule type" value="Genomic_DNA"/>
</dbReference>
<evidence type="ECO:0000313" key="2">
    <source>
        <dbReference type="Proteomes" id="UP000271162"/>
    </source>
</evidence>